<dbReference type="NCBIfam" id="TIGR03859">
    <property type="entry name" value="PQQ_PqqD"/>
    <property type="match status" value="1"/>
</dbReference>
<dbReference type="STRING" id="89524.SAMN05444370_11122"/>
<dbReference type="AlphaFoldDB" id="A0A1H4DSN9"/>
<dbReference type="InterPro" id="IPR022479">
    <property type="entry name" value="PqqD_bac"/>
</dbReference>
<organism evidence="4 5">
    <name type="scientific">Rubrimonas cliftonensis</name>
    <dbReference type="NCBI Taxonomy" id="89524"/>
    <lineage>
        <taxon>Bacteria</taxon>
        <taxon>Pseudomonadati</taxon>
        <taxon>Pseudomonadota</taxon>
        <taxon>Alphaproteobacteria</taxon>
        <taxon>Rhodobacterales</taxon>
        <taxon>Paracoccaceae</taxon>
        <taxon>Rubrimonas</taxon>
    </lineage>
</organism>
<sequence length="102" mass="10910">MTGAAPAAEAPPIDGSARPFLPRGVRLKFCEVRKSWFLLAPERALKLDQTGVAVLQAVDGERDFDAITAHLAAAFNAPHDRIAADAGRFLAALIARRMVETA</sequence>
<protein>
    <submittedName>
        <fullName evidence="4">Pyrroloquinoline quinone biosynthesis protein D</fullName>
    </submittedName>
</protein>
<dbReference type="GO" id="GO:0048038">
    <property type="term" value="F:quinone binding"/>
    <property type="evidence" value="ECO:0007669"/>
    <property type="project" value="InterPro"/>
</dbReference>
<comment type="pathway">
    <text evidence="1">Cofactor biosynthesis; pyrroloquinoline quinone biosynthesis.</text>
</comment>
<dbReference type="GO" id="GO:0018189">
    <property type="term" value="P:pyrroloquinoline quinone biosynthetic process"/>
    <property type="evidence" value="ECO:0007669"/>
    <property type="project" value="UniProtKB-UniPathway"/>
</dbReference>
<evidence type="ECO:0000256" key="1">
    <source>
        <dbReference type="ARBA" id="ARBA00004886"/>
    </source>
</evidence>
<dbReference type="InterPro" id="IPR008792">
    <property type="entry name" value="PQQD"/>
</dbReference>
<name>A0A1H4DSN9_9RHOB</name>
<dbReference type="Proteomes" id="UP000198703">
    <property type="component" value="Unassembled WGS sequence"/>
</dbReference>
<reference evidence="4 5" key="1">
    <citation type="submission" date="2016-10" db="EMBL/GenBank/DDBJ databases">
        <authorList>
            <person name="de Groot N.N."/>
        </authorList>
    </citation>
    <scope>NUCLEOTIDE SEQUENCE [LARGE SCALE GENOMIC DNA]</scope>
    <source>
        <strain evidence="4 5">DSM 15345</strain>
    </source>
</reference>
<evidence type="ECO:0000313" key="5">
    <source>
        <dbReference type="Proteomes" id="UP000198703"/>
    </source>
</evidence>
<dbReference type="RefSeq" id="WP_245731069.1">
    <property type="nucleotide sequence ID" value="NZ_FNQM01000011.1"/>
</dbReference>
<evidence type="ECO:0000256" key="2">
    <source>
        <dbReference type="ARBA" id="ARBA00011741"/>
    </source>
</evidence>
<comment type="subunit">
    <text evidence="2">Monomer. Interacts with PqqE.</text>
</comment>
<keyword evidence="5" id="KW-1185">Reference proteome</keyword>
<accession>A0A1H4DSN9</accession>
<evidence type="ECO:0000313" key="4">
    <source>
        <dbReference type="EMBL" id="SEA75795.1"/>
    </source>
</evidence>
<evidence type="ECO:0000256" key="3">
    <source>
        <dbReference type="ARBA" id="ARBA00022905"/>
    </source>
</evidence>
<dbReference type="EMBL" id="FNQM01000011">
    <property type="protein sequence ID" value="SEA75795.1"/>
    <property type="molecule type" value="Genomic_DNA"/>
</dbReference>
<gene>
    <name evidence="4" type="ORF">SAMN05444370_11122</name>
</gene>
<dbReference type="Gene3D" id="1.10.10.1150">
    <property type="entry name" value="Coenzyme PQQ synthesis protein D (PqqD)"/>
    <property type="match status" value="1"/>
</dbReference>
<dbReference type="InterPro" id="IPR041881">
    <property type="entry name" value="PqqD_sf"/>
</dbReference>
<dbReference type="Pfam" id="PF05402">
    <property type="entry name" value="PqqD"/>
    <property type="match status" value="1"/>
</dbReference>
<proteinExistence type="predicted"/>
<dbReference type="UniPathway" id="UPA00539"/>
<keyword evidence="3" id="KW-0884">PQQ biosynthesis</keyword>